<dbReference type="Proteomes" id="UP000018454">
    <property type="component" value="Unassembled WGS sequence"/>
</dbReference>
<proteinExistence type="predicted"/>
<protein>
    <submittedName>
        <fullName evidence="1">Phosphoribosyl ATP Pyrophosphatase</fullName>
    </submittedName>
</protein>
<evidence type="ECO:0000313" key="2">
    <source>
        <dbReference type="Proteomes" id="UP000018454"/>
    </source>
</evidence>
<comment type="caution">
    <text evidence="1">The sequence shown here is derived from an EMBL/GenBank/DDBJ whole genome shotgun (WGS) entry which is preliminary data.</text>
</comment>
<reference evidence="1 2" key="1">
    <citation type="journal article" date="2011" name="Science">
        <title>Drosophila microbiome modulates host developmental and metabolic homeostasis via insulin signaling.</title>
        <authorList>
            <person name="Shin S.C."/>
            <person name="Kim S.H."/>
            <person name="You H."/>
            <person name="Kim B."/>
            <person name="Kim A.C."/>
            <person name="Lee K.A."/>
            <person name="Yoon J.H."/>
            <person name="Ryu J.H."/>
            <person name="Lee W.J."/>
        </authorList>
    </citation>
    <scope>NUCLEOTIDE SEQUENCE [LARGE SCALE GENOMIC DNA]</scope>
    <source>
        <strain evidence="1 2">DM001</strain>
    </source>
</reference>
<organism evidence="1 2">
    <name type="scientific">Acetobacter pomorum DM001</name>
    <dbReference type="NCBI Taxonomy" id="945681"/>
    <lineage>
        <taxon>Bacteria</taxon>
        <taxon>Pseudomonadati</taxon>
        <taxon>Pseudomonadota</taxon>
        <taxon>Alphaproteobacteria</taxon>
        <taxon>Acetobacterales</taxon>
        <taxon>Acetobacteraceae</taxon>
        <taxon>Acetobacter</taxon>
    </lineage>
</organism>
<dbReference type="AlphaFoldDB" id="F1YR36"/>
<gene>
    <name evidence="1" type="ORF">APO_0358</name>
</gene>
<sequence>MKMQRIIHLMVTSPPPASPPTSVALKRLCRQVGLHATNCTAAFIDNRQQDVVHESALFLQTLHKLWESQNVDPAEVWTELLRRLEVAELLMKLNQPPHRKKRNGKIVRPWRVTTSKLP</sequence>
<name>F1YR36_9PROT</name>
<evidence type="ECO:0000313" key="1">
    <source>
        <dbReference type="EMBL" id="EGE48767.1"/>
    </source>
</evidence>
<accession>F1YR36</accession>
<dbReference type="EMBL" id="AEUP01000005">
    <property type="protein sequence ID" value="EGE48767.1"/>
    <property type="molecule type" value="Genomic_DNA"/>
</dbReference>